<dbReference type="Gene3D" id="3.20.20.80">
    <property type="entry name" value="Glycosidases"/>
    <property type="match status" value="1"/>
</dbReference>
<dbReference type="RefSeq" id="WP_090147267.1">
    <property type="nucleotide sequence ID" value="NZ_FNAN01000003.1"/>
</dbReference>
<dbReference type="InterPro" id="IPR017853">
    <property type="entry name" value="GH"/>
</dbReference>
<dbReference type="Pfam" id="PF02837">
    <property type="entry name" value="Glyco_hydro_2_N"/>
    <property type="match status" value="1"/>
</dbReference>
<accession>A0A1G6ZDI0</accession>
<evidence type="ECO:0000256" key="4">
    <source>
        <dbReference type="SAM" id="SignalP"/>
    </source>
</evidence>
<dbReference type="GO" id="GO:0005975">
    <property type="term" value="P:carbohydrate metabolic process"/>
    <property type="evidence" value="ECO:0007669"/>
    <property type="project" value="InterPro"/>
</dbReference>
<dbReference type="GO" id="GO:0004553">
    <property type="term" value="F:hydrolase activity, hydrolyzing O-glycosyl compounds"/>
    <property type="evidence" value="ECO:0007669"/>
    <property type="project" value="InterPro"/>
</dbReference>
<dbReference type="Pfam" id="PF02836">
    <property type="entry name" value="Glyco_hydro_2_C"/>
    <property type="match status" value="1"/>
</dbReference>
<evidence type="ECO:0000259" key="7">
    <source>
        <dbReference type="Pfam" id="PF02837"/>
    </source>
</evidence>
<protein>
    <submittedName>
        <fullName evidence="8">Beta-glucuronidase</fullName>
    </submittedName>
</protein>
<dbReference type="PANTHER" id="PTHR42732">
    <property type="entry name" value="BETA-GALACTOSIDASE"/>
    <property type="match status" value="1"/>
</dbReference>
<dbReference type="InterPro" id="IPR051913">
    <property type="entry name" value="GH2_Domain-Containing"/>
</dbReference>
<keyword evidence="9" id="KW-1185">Reference proteome</keyword>
<dbReference type="AlphaFoldDB" id="A0A1G6ZDI0"/>
<feature type="domain" description="Glycosyl hydrolases family 2 sugar binding" evidence="7">
    <location>
        <begin position="54"/>
        <end position="212"/>
    </location>
</feature>
<name>A0A1G6ZDI0_9BACT</name>
<reference evidence="9" key="1">
    <citation type="submission" date="2016-10" db="EMBL/GenBank/DDBJ databases">
        <authorList>
            <person name="Varghese N."/>
            <person name="Submissions S."/>
        </authorList>
    </citation>
    <scope>NUCLEOTIDE SEQUENCE [LARGE SCALE GENOMIC DNA]</scope>
    <source>
        <strain evidence="9">DSM 25329</strain>
    </source>
</reference>
<dbReference type="Gene3D" id="2.60.120.260">
    <property type="entry name" value="Galactose-binding domain-like"/>
    <property type="match status" value="1"/>
</dbReference>
<dbReference type="SUPFAM" id="SSF49303">
    <property type="entry name" value="beta-Galactosidase/glucuronidase domain"/>
    <property type="match status" value="1"/>
</dbReference>
<evidence type="ECO:0000256" key="1">
    <source>
        <dbReference type="ARBA" id="ARBA00007401"/>
    </source>
</evidence>
<feature type="chain" id="PRO_5011700992" evidence="4">
    <location>
        <begin position="23"/>
        <end position="696"/>
    </location>
</feature>
<keyword evidence="4" id="KW-0732">Signal</keyword>
<dbReference type="InterPro" id="IPR036156">
    <property type="entry name" value="Beta-gal/glucu_dom_sf"/>
</dbReference>
<sequence>MKRFTLLTFSILLSLTCTKVSAQQNIAQPGAAQPNAAQPGAARYHIRQPNAIPLHGEWWFLLDPAGLGTANRWYRDSIAQENRQDKVTVPHCFSTDPRYEFYTGTAWYRKTFAWKPTTGKRVILHFDGAYYKTSVWLNGQKVGEHEGGYTPFRFDVTEQLKDGNNLLVVAVNNDTWKTNTIPGIKDTGNINDGFVGWVNYGGIVRPVYLTIEPEVYTENVKIETLPDLAKGSAVVKAKLRVRNASANAATPKIDLTISQDKKPLTLKWKTNAASIPAGQTAVVEAEAALSAAQVKLWDLDQPNLYELRTIVGADTLASDFGIRKIEVSGVQILLNGKPVRVGGGNRVIDYPDLGSLEPDWLVEKDFRLMKEAGMEFQRLTHYTPSEYFYNLADRYGMLIITEAGNWQLTPKQMDNDSMRTKFRSQFQEMAERDWNHPSVIAYSVGNEYGSTTASGQRWTKDMIAYARELDPTRLYTFASMLLNSLPAKAEDEASQYVDFISTNTYGGHAKSLDHIHKLYPNKPVFISEWGTRSDGKNGEAGQAQHLSDVMVEIRKRPFVAGASWWTYNDYRSKLFGTNVNGFRPWGIVGPDRSPRLAYPVHQREFSPVIVEKVSFQTGDQGVHQLTVKVTSRGDFPAKAIKGYTLKAGEASIALPDLNPGESKDVVIPIRGFDKQIHITVHKPTGFLTTQTDIDLK</sequence>
<dbReference type="EMBL" id="FNAN01000003">
    <property type="protein sequence ID" value="SDE00542.1"/>
    <property type="molecule type" value="Genomic_DNA"/>
</dbReference>
<proteinExistence type="inferred from homology"/>
<evidence type="ECO:0000256" key="3">
    <source>
        <dbReference type="ARBA" id="ARBA00023295"/>
    </source>
</evidence>
<evidence type="ECO:0000259" key="6">
    <source>
        <dbReference type="Pfam" id="PF02836"/>
    </source>
</evidence>
<keyword evidence="3" id="KW-0326">Glycosidase</keyword>
<evidence type="ECO:0000256" key="2">
    <source>
        <dbReference type="ARBA" id="ARBA00022801"/>
    </source>
</evidence>
<dbReference type="InterPro" id="IPR006101">
    <property type="entry name" value="Glyco_hydro_2"/>
</dbReference>
<dbReference type="SUPFAM" id="SSF51445">
    <property type="entry name" value="(Trans)glycosidases"/>
    <property type="match status" value="1"/>
</dbReference>
<dbReference type="Pfam" id="PF00703">
    <property type="entry name" value="Glyco_hydro_2"/>
    <property type="match status" value="1"/>
</dbReference>
<feature type="signal peptide" evidence="4">
    <location>
        <begin position="1"/>
        <end position="22"/>
    </location>
</feature>
<feature type="domain" description="Glycoside hydrolase family 2 catalytic" evidence="6">
    <location>
        <begin position="325"/>
        <end position="544"/>
    </location>
</feature>
<dbReference type="SUPFAM" id="SSF49785">
    <property type="entry name" value="Galactose-binding domain-like"/>
    <property type="match status" value="1"/>
</dbReference>
<dbReference type="InterPro" id="IPR006103">
    <property type="entry name" value="Glyco_hydro_2_cat"/>
</dbReference>
<organism evidence="8 9">
    <name type="scientific">Dyadobacter soli</name>
    <dbReference type="NCBI Taxonomy" id="659014"/>
    <lineage>
        <taxon>Bacteria</taxon>
        <taxon>Pseudomonadati</taxon>
        <taxon>Bacteroidota</taxon>
        <taxon>Cytophagia</taxon>
        <taxon>Cytophagales</taxon>
        <taxon>Spirosomataceae</taxon>
        <taxon>Dyadobacter</taxon>
    </lineage>
</organism>
<dbReference type="STRING" id="659014.SAMN04487996_10388"/>
<dbReference type="OrthoDB" id="857501at2"/>
<dbReference type="InterPro" id="IPR008979">
    <property type="entry name" value="Galactose-bd-like_sf"/>
</dbReference>
<dbReference type="PRINTS" id="PR00132">
    <property type="entry name" value="GLHYDRLASE2"/>
</dbReference>
<evidence type="ECO:0000313" key="8">
    <source>
        <dbReference type="EMBL" id="SDE00542.1"/>
    </source>
</evidence>
<dbReference type="InterPro" id="IPR006102">
    <property type="entry name" value="Ig-like_GH2"/>
</dbReference>
<dbReference type="Gene3D" id="2.60.40.10">
    <property type="entry name" value="Immunoglobulins"/>
    <property type="match status" value="1"/>
</dbReference>
<dbReference type="InterPro" id="IPR013783">
    <property type="entry name" value="Ig-like_fold"/>
</dbReference>
<dbReference type="PANTHER" id="PTHR42732:SF1">
    <property type="entry name" value="BETA-MANNOSIDASE"/>
    <property type="match status" value="1"/>
</dbReference>
<gene>
    <name evidence="8" type="ORF">SAMN04487996_10388</name>
</gene>
<dbReference type="Proteomes" id="UP000198748">
    <property type="component" value="Unassembled WGS sequence"/>
</dbReference>
<evidence type="ECO:0000313" key="9">
    <source>
        <dbReference type="Proteomes" id="UP000198748"/>
    </source>
</evidence>
<evidence type="ECO:0000259" key="5">
    <source>
        <dbReference type="Pfam" id="PF00703"/>
    </source>
</evidence>
<dbReference type="InterPro" id="IPR006104">
    <property type="entry name" value="Glyco_hydro_2_N"/>
</dbReference>
<comment type="similarity">
    <text evidence="1">Belongs to the glycosyl hydrolase 2 family.</text>
</comment>
<keyword evidence="2" id="KW-0378">Hydrolase</keyword>
<feature type="domain" description="Glycoside hydrolase family 2 immunoglobulin-like beta-sandwich" evidence="5">
    <location>
        <begin position="224"/>
        <end position="323"/>
    </location>
</feature>